<feature type="domain" description="Ada DNA repair metal-binding" evidence="7">
    <location>
        <begin position="18"/>
        <end position="82"/>
    </location>
</feature>
<name>A0A5N7A1E5_9EURO</name>
<dbReference type="Proteomes" id="UP000326268">
    <property type="component" value="Unassembled WGS sequence"/>
</dbReference>
<evidence type="ECO:0000313" key="9">
    <source>
        <dbReference type="Proteomes" id="UP000326268"/>
    </source>
</evidence>
<dbReference type="InterPro" id="IPR018060">
    <property type="entry name" value="HTH_AraC"/>
</dbReference>
<dbReference type="GO" id="GO:0032259">
    <property type="term" value="P:methylation"/>
    <property type="evidence" value="ECO:0007669"/>
    <property type="project" value="UniProtKB-KW"/>
</dbReference>
<dbReference type="GO" id="GO:0008270">
    <property type="term" value="F:zinc ion binding"/>
    <property type="evidence" value="ECO:0007669"/>
    <property type="project" value="InterPro"/>
</dbReference>
<dbReference type="SUPFAM" id="SSF57884">
    <property type="entry name" value="Ada DNA repair protein, N-terminal domain (N-Ada 10)"/>
    <property type="match status" value="1"/>
</dbReference>
<evidence type="ECO:0000256" key="3">
    <source>
        <dbReference type="ARBA" id="ARBA00023015"/>
    </source>
</evidence>
<dbReference type="AlphaFoldDB" id="A0A5N7A1E5"/>
<evidence type="ECO:0000256" key="4">
    <source>
        <dbReference type="ARBA" id="ARBA00023159"/>
    </source>
</evidence>
<dbReference type="Pfam" id="PF02805">
    <property type="entry name" value="Ada_Zn_binding"/>
    <property type="match status" value="1"/>
</dbReference>
<dbReference type="Gene3D" id="1.10.10.60">
    <property type="entry name" value="Homeodomain-like"/>
    <property type="match status" value="1"/>
</dbReference>
<keyword evidence="2" id="KW-0808">Transferase</keyword>
<dbReference type="EMBL" id="ML737674">
    <property type="protein sequence ID" value="KAE8363515.1"/>
    <property type="molecule type" value="Genomic_DNA"/>
</dbReference>
<dbReference type="GO" id="GO:0008168">
    <property type="term" value="F:methyltransferase activity"/>
    <property type="evidence" value="ECO:0007669"/>
    <property type="project" value="UniProtKB-KW"/>
</dbReference>
<dbReference type="InterPro" id="IPR009057">
    <property type="entry name" value="Homeodomain-like_sf"/>
</dbReference>
<evidence type="ECO:0000313" key="8">
    <source>
        <dbReference type="EMBL" id="KAE8363515.1"/>
    </source>
</evidence>
<dbReference type="GO" id="GO:0043565">
    <property type="term" value="F:sequence-specific DNA binding"/>
    <property type="evidence" value="ECO:0007669"/>
    <property type="project" value="InterPro"/>
</dbReference>
<evidence type="ECO:0008006" key="10">
    <source>
        <dbReference type="Google" id="ProtNLM"/>
    </source>
</evidence>
<dbReference type="GO" id="GO:0006281">
    <property type="term" value="P:DNA repair"/>
    <property type="evidence" value="ECO:0007669"/>
    <property type="project" value="InterPro"/>
</dbReference>
<evidence type="ECO:0000256" key="1">
    <source>
        <dbReference type="ARBA" id="ARBA00001947"/>
    </source>
</evidence>
<reference evidence="8 9" key="1">
    <citation type="submission" date="2019-04" db="EMBL/GenBank/DDBJ databases">
        <title>Friends and foes A comparative genomics studyof 23 Aspergillus species from section Flavi.</title>
        <authorList>
            <consortium name="DOE Joint Genome Institute"/>
            <person name="Kjaerbolling I."/>
            <person name="Vesth T."/>
            <person name="Frisvad J.C."/>
            <person name="Nybo J.L."/>
            <person name="Theobald S."/>
            <person name="Kildgaard S."/>
            <person name="Isbrandt T."/>
            <person name="Kuo A."/>
            <person name="Sato A."/>
            <person name="Lyhne E.K."/>
            <person name="Kogle M.E."/>
            <person name="Wiebenga A."/>
            <person name="Kun R.S."/>
            <person name="Lubbers R.J."/>
            <person name="Makela M.R."/>
            <person name="Barry K."/>
            <person name="Chovatia M."/>
            <person name="Clum A."/>
            <person name="Daum C."/>
            <person name="Haridas S."/>
            <person name="He G."/>
            <person name="LaButti K."/>
            <person name="Lipzen A."/>
            <person name="Mondo S."/>
            <person name="Riley R."/>
            <person name="Salamov A."/>
            <person name="Simmons B.A."/>
            <person name="Magnuson J.K."/>
            <person name="Henrissat B."/>
            <person name="Mortensen U.H."/>
            <person name="Larsen T.O."/>
            <person name="Devries R.P."/>
            <person name="Grigoriev I.V."/>
            <person name="Machida M."/>
            <person name="Baker S.E."/>
            <person name="Andersen M.R."/>
        </authorList>
    </citation>
    <scope>NUCLEOTIDE SEQUENCE [LARGE SCALE GENOMIC DNA]</scope>
    <source>
        <strain evidence="8 9">CBS 763.97</strain>
    </source>
</reference>
<evidence type="ECO:0000259" key="7">
    <source>
        <dbReference type="Pfam" id="PF02805"/>
    </source>
</evidence>
<dbReference type="InterPro" id="IPR035451">
    <property type="entry name" value="Ada-like_dom_sf"/>
</dbReference>
<proteinExistence type="predicted"/>
<dbReference type="OrthoDB" id="2447880at2759"/>
<dbReference type="GO" id="GO:0003700">
    <property type="term" value="F:DNA-binding transcription factor activity"/>
    <property type="evidence" value="ECO:0007669"/>
    <property type="project" value="InterPro"/>
</dbReference>
<dbReference type="Gene3D" id="3.40.10.10">
    <property type="entry name" value="DNA Methylphosphotriester Repair Domain"/>
    <property type="match status" value="1"/>
</dbReference>
<comment type="cofactor">
    <cofactor evidence="1">
        <name>Zn(2+)</name>
        <dbReference type="ChEBI" id="CHEBI:29105"/>
    </cofactor>
</comment>
<dbReference type="Pfam" id="PF00165">
    <property type="entry name" value="HTH_AraC"/>
    <property type="match status" value="1"/>
</dbReference>
<dbReference type="SUPFAM" id="SSF46689">
    <property type="entry name" value="Homeodomain-like"/>
    <property type="match status" value="1"/>
</dbReference>
<evidence type="ECO:0000256" key="2">
    <source>
        <dbReference type="ARBA" id="ARBA00022603"/>
    </source>
</evidence>
<keyword evidence="5" id="KW-0804">Transcription</keyword>
<organism evidence="8 9">
    <name type="scientific">Aspergillus caelatus</name>
    <dbReference type="NCBI Taxonomy" id="61420"/>
    <lineage>
        <taxon>Eukaryota</taxon>
        <taxon>Fungi</taxon>
        <taxon>Dikarya</taxon>
        <taxon>Ascomycota</taxon>
        <taxon>Pezizomycotina</taxon>
        <taxon>Eurotiomycetes</taxon>
        <taxon>Eurotiomycetidae</taxon>
        <taxon>Eurotiales</taxon>
        <taxon>Aspergillaceae</taxon>
        <taxon>Aspergillus</taxon>
        <taxon>Aspergillus subgen. Circumdati</taxon>
    </lineage>
</organism>
<keyword evidence="2" id="KW-0489">Methyltransferase</keyword>
<dbReference type="RefSeq" id="XP_031926596.1">
    <property type="nucleotide sequence ID" value="XM_032073932.1"/>
</dbReference>
<evidence type="ECO:0000256" key="5">
    <source>
        <dbReference type="ARBA" id="ARBA00023163"/>
    </source>
</evidence>
<gene>
    <name evidence="8" type="ORF">BDV27DRAFT_165440</name>
</gene>
<feature type="domain" description="HTH araC/xylS-type" evidence="6">
    <location>
        <begin position="114"/>
        <end position="144"/>
    </location>
</feature>
<sequence>METQCPSTSPNLFQTSHSRWLAITHRAPSSHSSFFYGVKSTKIYCRPTCAARIARRANVVFYDTAEQARRDGFRPCKRCKPDNASFLGEKEEVVARVITLLRVKKDVVAMKRGVKELAQEVGVSPSYLCRAFKKTMGVTVGAYIMEFEKEISHGEGESSIQYFENHGLDMADVGTGLLTPVETARNSPAPIDGLEQGLVEGSVGNVEENLDMNFNIDEWFWTDDFLNGSTYGWAIQGAS</sequence>
<keyword evidence="4" id="KW-0010">Activator</keyword>
<evidence type="ECO:0000259" key="6">
    <source>
        <dbReference type="Pfam" id="PF00165"/>
    </source>
</evidence>
<keyword evidence="3" id="KW-0805">Transcription regulation</keyword>
<accession>A0A5N7A1E5</accession>
<keyword evidence="9" id="KW-1185">Reference proteome</keyword>
<dbReference type="GeneID" id="43658378"/>
<protein>
    <recommendedName>
        <fullName evidence="10">Metal binding domain of Ada-domain-containing protein</fullName>
    </recommendedName>
</protein>
<dbReference type="InterPro" id="IPR004026">
    <property type="entry name" value="Ada_DNA_repair_Zn-bd"/>
</dbReference>